<dbReference type="InterPro" id="IPR003423">
    <property type="entry name" value="OMP_efflux"/>
</dbReference>
<dbReference type="Pfam" id="PF02321">
    <property type="entry name" value="OEP"/>
    <property type="match status" value="1"/>
</dbReference>
<keyword evidence="7" id="KW-0998">Cell outer membrane</keyword>
<protein>
    <submittedName>
        <fullName evidence="8">Transporter</fullName>
    </submittedName>
</protein>
<comment type="subcellular location">
    <subcellularLocation>
        <location evidence="1">Cell outer membrane</location>
    </subcellularLocation>
</comment>
<dbReference type="GO" id="GO:0009279">
    <property type="term" value="C:cell outer membrane"/>
    <property type="evidence" value="ECO:0007669"/>
    <property type="project" value="UniProtKB-SubCell"/>
</dbReference>
<dbReference type="Gene3D" id="1.20.1600.10">
    <property type="entry name" value="Outer membrane efflux proteins (OEP)"/>
    <property type="match status" value="1"/>
</dbReference>
<dbReference type="RefSeq" id="WP_180907701.1">
    <property type="nucleotide sequence ID" value="NZ_CAIJDP010000050.1"/>
</dbReference>
<evidence type="ECO:0000256" key="3">
    <source>
        <dbReference type="ARBA" id="ARBA00022448"/>
    </source>
</evidence>
<evidence type="ECO:0000313" key="8">
    <source>
        <dbReference type="EMBL" id="CAD0000981.1"/>
    </source>
</evidence>
<dbReference type="PANTHER" id="PTHR30026:SF20">
    <property type="entry name" value="OUTER MEMBRANE PROTEIN TOLC"/>
    <property type="match status" value="1"/>
</dbReference>
<evidence type="ECO:0000313" key="9">
    <source>
        <dbReference type="Proteomes" id="UP000530060"/>
    </source>
</evidence>
<accession>A0A6V6YNA3</accession>
<dbReference type="GO" id="GO:0015288">
    <property type="term" value="F:porin activity"/>
    <property type="evidence" value="ECO:0007669"/>
    <property type="project" value="TreeGrafter"/>
</dbReference>
<sequence>MKNLQILVLILGMMHFGYSQTQLTVEQIKSMAVKNNSKVKNSALELEAAKESKQEMFTNYFPKVTASAIGMQALDPLLEIKMKGGNLPVYDGNAANLAGAAQFAYMPDVNMGLFNQVGLGYVNVLQPVYAGGKIKTANNLASLNVEVKERQQHLTANEIILKAEQQYWQVVIVQEKQQTLEGYIQFLDTLYRQVNAAFKSGMIIKNDLLKVTIKQQELQVIKIQLANERKLALMQLCQTIGADYDPEIILSSSLADLSEPGNYFVEHNMVLAKRAEYQLFEKAAEGSKLETKLKRADYMPSLGVGVTAYYMDQFESNQSGAGNGMAYASLNVPISDWWGAKHKLQELKLRESITKNSLEDSKGLLLLQMEKAWTDVMELNEKIHLIQATLLQTEENLAVNQKSYNNGMLQLSDLLEAQVLKTETQDKLIEAKSHYKIALTKYLQVTGR</sequence>
<dbReference type="EMBL" id="CAIJDP010000050">
    <property type="protein sequence ID" value="CAD0000981.1"/>
    <property type="molecule type" value="Genomic_DNA"/>
</dbReference>
<dbReference type="GO" id="GO:0015562">
    <property type="term" value="F:efflux transmembrane transporter activity"/>
    <property type="evidence" value="ECO:0007669"/>
    <property type="project" value="InterPro"/>
</dbReference>
<gene>
    <name evidence="8" type="ORF">FLAT13_00314</name>
</gene>
<keyword evidence="3" id="KW-0813">Transport</keyword>
<proteinExistence type="inferred from homology"/>
<dbReference type="Proteomes" id="UP000530060">
    <property type="component" value="Unassembled WGS sequence"/>
</dbReference>
<evidence type="ECO:0000256" key="2">
    <source>
        <dbReference type="ARBA" id="ARBA00007613"/>
    </source>
</evidence>
<dbReference type="PANTHER" id="PTHR30026">
    <property type="entry name" value="OUTER MEMBRANE PROTEIN TOLC"/>
    <property type="match status" value="1"/>
</dbReference>
<comment type="similarity">
    <text evidence="2">Belongs to the outer membrane factor (OMF) (TC 1.B.17) family.</text>
</comment>
<reference evidence="8 9" key="1">
    <citation type="submission" date="2020-06" db="EMBL/GenBank/DDBJ databases">
        <authorList>
            <person name="Criscuolo A."/>
        </authorList>
    </citation>
    <scope>NUCLEOTIDE SEQUENCE [LARGE SCALE GENOMIC DNA]</scope>
    <source>
        <strain evidence="9">CIP 111411</strain>
    </source>
</reference>
<keyword evidence="5" id="KW-0812">Transmembrane</keyword>
<evidence type="ECO:0000256" key="4">
    <source>
        <dbReference type="ARBA" id="ARBA00022452"/>
    </source>
</evidence>
<evidence type="ECO:0000256" key="7">
    <source>
        <dbReference type="ARBA" id="ARBA00023237"/>
    </source>
</evidence>
<dbReference type="AlphaFoldDB" id="A0A6V6YNA3"/>
<keyword evidence="9" id="KW-1185">Reference proteome</keyword>
<keyword evidence="6" id="KW-0472">Membrane</keyword>
<evidence type="ECO:0000256" key="1">
    <source>
        <dbReference type="ARBA" id="ARBA00004442"/>
    </source>
</evidence>
<dbReference type="InterPro" id="IPR051906">
    <property type="entry name" value="TolC-like"/>
</dbReference>
<evidence type="ECO:0000256" key="6">
    <source>
        <dbReference type="ARBA" id="ARBA00023136"/>
    </source>
</evidence>
<keyword evidence="4" id="KW-1134">Transmembrane beta strand</keyword>
<name>A0A6V6YNA3_9FLAO</name>
<dbReference type="GO" id="GO:1990281">
    <property type="term" value="C:efflux pump complex"/>
    <property type="evidence" value="ECO:0007669"/>
    <property type="project" value="TreeGrafter"/>
</dbReference>
<dbReference type="SUPFAM" id="SSF56954">
    <property type="entry name" value="Outer membrane efflux proteins (OEP)"/>
    <property type="match status" value="1"/>
</dbReference>
<organism evidence="8 9">
    <name type="scientific">Flavobacterium salmonis</name>
    <dbReference type="NCBI Taxonomy" id="2654844"/>
    <lineage>
        <taxon>Bacteria</taxon>
        <taxon>Pseudomonadati</taxon>
        <taxon>Bacteroidota</taxon>
        <taxon>Flavobacteriia</taxon>
        <taxon>Flavobacteriales</taxon>
        <taxon>Flavobacteriaceae</taxon>
        <taxon>Flavobacterium</taxon>
    </lineage>
</organism>
<evidence type="ECO:0000256" key="5">
    <source>
        <dbReference type="ARBA" id="ARBA00022692"/>
    </source>
</evidence>
<comment type="caution">
    <text evidence="8">The sequence shown here is derived from an EMBL/GenBank/DDBJ whole genome shotgun (WGS) entry which is preliminary data.</text>
</comment>